<accession>A0A6H5FYP3</accession>
<dbReference type="Proteomes" id="UP000479000">
    <property type="component" value="Unassembled WGS sequence"/>
</dbReference>
<proteinExistence type="predicted"/>
<name>A0A6H5FYP3_9HEMI</name>
<feature type="region of interest" description="Disordered" evidence="1">
    <location>
        <begin position="116"/>
        <end position="170"/>
    </location>
</feature>
<organism evidence="2 3">
    <name type="scientific">Nesidiocoris tenuis</name>
    <dbReference type="NCBI Taxonomy" id="355587"/>
    <lineage>
        <taxon>Eukaryota</taxon>
        <taxon>Metazoa</taxon>
        <taxon>Ecdysozoa</taxon>
        <taxon>Arthropoda</taxon>
        <taxon>Hexapoda</taxon>
        <taxon>Insecta</taxon>
        <taxon>Pterygota</taxon>
        <taxon>Neoptera</taxon>
        <taxon>Paraneoptera</taxon>
        <taxon>Hemiptera</taxon>
        <taxon>Heteroptera</taxon>
        <taxon>Panheteroptera</taxon>
        <taxon>Cimicomorpha</taxon>
        <taxon>Miridae</taxon>
        <taxon>Dicyphina</taxon>
        <taxon>Nesidiocoris</taxon>
    </lineage>
</organism>
<reference evidence="2 3" key="1">
    <citation type="submission" date="2020-02" db="EMBL/GenBank/DDBJ databases">
        <authorList>
            <person name="Ferguson B K."/>
        </authorList>
    </citation>
    <scope>NUCLEOTIDE SEQUENCE [LARGE SCALE GENOMIC DNA]</scope>
</reference>
<evidence type="ECO:0000313" key="2">
    <source>
        <dbReference type="EMBL" id="CAA9994949.1"/>
    </source>
</evidence>
<protein>
    <submittedName>
        <fullName evidence="2">Uncharacterized protein</fullName>
    </submittedName>
</protein>
<sequence>MQKSEQFPKALNSLRSYRMLENFRAVFSSLPSRLRGSGSRKQIDYSYLEAFCAGEVYPETDPVEWFCYHKQFNILRSSPLARTNDKRHLASQVSPHILTSHTNNNINNNNTLINHKTSSNSTINNNNNNNNNTNDNSKTNLINNYINNSTSSNKIKNHNNNNYNINNNSRGSNNYINTTTSNSCINETTTTLSTTTTTPPTPITTK</sequence>
<gene>
    <name evidence="2" type="ORF">NTEN_LOCUS1763</name>
</gene>
<evidence type="ECO:0000313" key="3">
    <source>
        <dbReference type="Proteomes" id="UP000479000"/>
    </source>
</evidence>
<dbReference type="AlphaFoldDB" id="A0A6H5FYP3"/>
<keyword evidence="3" id="KW-1185">Reference proteome</keyword>
<evidence type="ECO:0000256" key="1">
    <source>
        <dbReference type="SAM" id="MobiDB-lite"/>
    </source>
</evidence>
<dbReference type="EMBL" id="CADCXU010002849">
    <property type="protein sequence ID" value="CAA9994949.1"/>
    <property type="molecule type" value="Genomic_DNA"/>
</dbReference>